<dbReference type="InterPro" id="IPR002347">
    <property type="entry name" value="SDR_fam"/>
</dbReference>
<dbReference type="GO" id="GO:0005829">
    <property type="term" value="C:cytosol"/>
    <property type="evidence" value="ECO:0007669"/>
    <property type="project" value="TreeGrafter"/>
</dbReference>
<organism evidence="4 5">
    <name type="scientific">Confluentibacter flavum</name>
    <dbReference type="NCBI Taxonomy" id="1909700"/>
    <lineage>
        <taxon>Bacteria</taxon>
        <taxon>Pseudomonadati</taxon>
        <taxon>Bacteroidota</taxon>
        <taxon>Flavobacteriia</taxon>
        <taxon>Flavobacteriales</taxon>
        <taxon>Flavobacteriaceae</taxon>
        <taxon>Confluentibacter</taxon>
    </lineage>
</organism>
<dbReference type="PRINTS" id="PR00081">
    <property type="entry name" value="GDHRDH"/>
</dbReference>
<comment type="similarity">
    <text evidence="1 3">Belongs to the short-chain dehydrogenases/reductases (SDR) family.</text>
</comment>
<dbReference type="Proteomes" id="UP000233435">
    <property type="component" value="Unassembled WGS sequence"/>
</dbReference>
<comment type="caution">
    <text evidence="4">The sequence shown here is derived from an EMBL/GenBank/DDBJ whole genome shotgun (WGS) entry which is preliminary data.</text>
</comment>
<dbReference type="PANTHER" id="PTHR43391">
    <property type="entry name" value="RETINOL DEHYDROGENASE-RELATED"/>
    <property type="match status" value="1"/>
</dbReference>
<evidence type="ECO:0000313" key="5">
    <source>
        <dbReference type="Proteomes" id="UP000233435"/>
    </source>
</evidence>
<dbReference type="PROSITE" id="PS00061">
    <property type="entry name" value="ADH_SHORT"/>
    <property type="match status" value="1"/>
</dbReference>
<evidence type="ECO:0000313" key="4">
    <source>
        <dbReference type="EMBL" id="PKQ44432.1"/>
    </source>
</evidence>
<dbReference type="InterPro" id="IPR036291">
    <property type="entry name" value="NAD(P)-bd_dom_sf"/>
</dbReference>
<evidence type="ECO:0000256" key="1">
    <source>
        <dbReference type="ARBA" id="ARBA00006484"/>
    </source>
</evidence>
<dbReference type="InterPro" id="IPR020904">
    <property type="entry name" value="Sc_DH/Rdtase_CS"/>
</dbReference>
<evidence type="ECO:0000256" key="2">
    <source>
        <dbReference type="ARBA" id="ARBA00023002"/>
    </source>
</evidence>
<keyword evidence="5" id="KW-1185">Reference proteome</keyword>
<name>A0A2N3HHS2_9FLAO</name>
<evidence type="ECO:0000256" key="3">
    <source>
        <dbReference type="RuleBase" id="RU000363"/>
    </source>
</evidence>
<proteinExistence type="inferred from homology"/>
<dbReference type="PANTHER" id="PTHR43391:SF86">
    <property type="entry name" value="SHORT-CHAIN DEHYDROGENASE_REDUCTASE FAMILY PROTEIN"/>
    <property type="match status" value="1"/>
</dbReference>
<dbReference type="SUPFAM" id="SSF51735">
    <property type="entry name" value="NAD(P)-binding Rossmann-fold domains"/>
    <property type="match status" value="1"/>
</dbReference>
<dbReference type="AlphaFoldDB" id="A0A2N3HHS2"/>
<protein>
    <submittedName>
        <fullName evidence="4">Short-chain dehydrogenase</fullName>
    </submittedName>
</protein>
<keyword evidence="2" id="KW-0560">Oxidoreductase</keyword>
<dbReference type="OrthoDB" id="9775296at2"/>
<dbReference type="Gene3D" id="3.40.50.720">
    <property type="entry name" value="NAD(P)-binding Rossmann-like Domain"/>
    <property type="match status" value="1"/>
</dbReference>
<accession>A0A2N3HHS2</accession>
<reference evidence="4 5" key="1">
    <citation type="submission" date="2017-12" db="EMBL/GenBank/DDBJ databases">
        <title>Confluentibacter flavum sp. nov., isolated from the saline lake.</title>
        <authorList>
            <person name="Yu L."/>
        </authorList>
    </citation>
    <scope>NUCLEOTIDE SEQUENCE [LARGE SCALE GENOMIC DNA]</scope>
    <source>
        <strain evidence="4 5">3B</strain>
    </source>
</reference>
<dbReference type="Pfam" id="PF00106">
    <property type="entry name" value="adh_short"/>
    <property type="match status" value="1"/>
</dbReference>
<dbReference type="EMBL" id="PJEO01000050">
    <property type="protein sequence ID" value="PKQ44432.1"/>
    <property type="molecule type" value="Genomic_DNA"/>
</dbReference>
<dbReference type="RefSeq" id="WP_106660408.1">
    <property type="nucleotide sequence ID" value="NZ_PJEO01000050.1"/>
</dbReference>
<dbReference type="GO" id="GO:0016491">
    <property type="term" value="F:oxidoreductase activity"/>
    <property type="evidence" value="ECO:0007669"/>
    <property type="project" value="UniProtKB-KW"/>
</dbReference>
<dbReference type="PRINTS" id="PR00080">
    <property type="entry name" value="SDRFAMILY"/>
</dbReference>
<gene>
    <name evidence="4" type="ORF">CSW08_13555</name>
</gene>
<sequence>MEESFKVAIITGASSGIGEGVAYELDAIGIRLVLTSRRENRLKVLCDKLKNAVYLAGDIKDEALPSQLVKKALDSYGRFDILFNGAGVMHAGTIEKIDIDLMCEMARVNFEVTIRMAYTALKHFKIANSGFLINVSSILGTKVRPSTGVYAGSKFAIEAFSEAIRMEVAGTNIRVSVIEPGVTISELQDHFEVHPAKLLGIEKSLNPSDIARAVRFILEQPDHVRIPVMMILPGEQAL</sequence>